<dbReference type="Pfam" id="PF13707">
    <property type="entry name" value="RloB"/>
    <property type="match status" value="1"/>
</dbReference>
<keyword evidence="2" id="KW-1185">Reference proteome</keyword>
<reference evidence="1 2" key="1">
    <citation type="submission" date="2024-09" db="EMBL/GenBank/DDBJ databases">
        <authorList>
            <person name="Sun Q."/>
            <person name="Mori K."/>
        </authorList>
    </citation>
    <scope>NUCLEOTIDE SEQUENCE [LARGE SCALE GENOMIC DNA]</scope>
    <source>
        <strain evidence="1 2">CCM 8545</strain>
    </source>
</reference>
<sequence>MSKRRKFTRPLGERRYKKMFILAVEGIKTEPEYFSIFNDKNSIIRVSCLKSRYESSPPQVLARMQKYLKDEGLKNTDEAWLVVDKDQWTDEQLSILAKWSLQADNYGLALSNPKFEFWLLLHFEEATGISNSEQCSKRLQRYISDYDKGINVKKISKSMILAAITRAKKIDRMNSEQKNFYPTLTGTTVYRLVEKIIESNDN</sequence>
<comment type="caution">
    <text evidence="1">The sequence shown here is derived from an EMBL/GenBank/DDBJ whole genome shotgun (WGS) entry which is preliminary data.</text>
</comment>
<evidence type="ECO:0000313" key="2">
    <source>
        <dbReference type="Proteomes" id="UP001589758"/>
    </source>
</evidence>
<accession>A0ABV6CAX8</accession>
<proteinExistence type="predicted"/>
<organism evidence="1 2">
    <name type="scientific">Thorsellia kenyensis</name>
    <dbReference type="NCBI Taxonomy" id="1549888"/>
    <lineage>
        <taxon>Bacteria</taxon>
        <taxon>Pseudomonadati</taxon>
        <taxon>Pseudomonadota</taxon>
        <taxon>Gammaproteobacteria</taxon>
        <taxon>Enterobacterales</taxon>
        <taxon>Thorselliaceae</taxon>
        <taxon>Thorsellia</taxon>
    </lineage>
</organism>
<evidence type="ECO:0000313" key="1">
    <source>
        <dbReference type="EMBL" id="MFC0180141.1"/>
    </source>
</evidence>
<dbReference type="RefSeq" id="WP_385877258.1">
    <property type="nucleotide sequence ID" value="NZ_JBHLXE010000093.1"/>
</dbReference>
<dbReference type="Proteomes" id="UP001589758">
    <property type="component" value="Unassembled WGS sequence"/>
</dbReference>
<gene>
    <name evidence="1" type="ORF">ACFFIT_08615</name>
</gene>
<dbReference type="EMBL" id="JBHLXE010000093">
    <property type="protein sequence ID" value="MFC0180141.1"/>
    <property type="molecule type" value="Genomic_DNA"/>
</dbReference>
<name>A0ABV6CAX8_9GAMM</name>
<dbReference type="InterPro" id="IPR025591">
    <property type="entry name" value="RloB"/>
</dbReference>
<protein>
    <submittedName>
        <fullName evidence="1">RloB family protein</fullName>
    </submittedName>
</protein>